<dbReference type="InterPro" id="IPR013083">
    <property type="entry name" value="Znf_RING/FYVE/PHD"/>
</dbReference>
<evidence type="ECO:0000256" key="2">
    <source>
        <dbReference type="ARBA" id="ARBA00022771"/>
    </source>
</evidence>
<dbReference type="AlphaFoldDB" id="A0AAD6A2M1"/>
<keyword evidence="1" id="KW-0479">Metal-binding</keyword>
<dbReference type="InterPro" id="IPR049627">
    <property type="entry name" value="SLX8"/>
</dbReference>
<sequence length="210" mass="22897">MSSSLAPVGRQAYKRRGMRQSKRGIHITIDLNSPAPAADASNVASSSVSFQNAQSNPSPIYVDDVDDDIQMLSASSFAPSQVPIQAPIVVLDEDEETNRGPSGVAREERNRTINLDLSLDLEMFGTVTRQVPASTINLIPVEPPRAPPKEPTFTCPVCMNALVEPSSTICGHIFCKECIKASIQAQKKCPTCRKNLKMANFHRVYLPTTE</sequence>
<dbReference type="GO" id="GO:0006511">
    <property type="term" value="P:ubiquitin-dependent protein catabolic process"/>
    <property type="evidence" value="ECO:0007669"/>
    <property type="project" value="TreeGrafter"/>
</dbReference>
<dbReference type="Proteomes" id="UP001210211">
    <property type="component" value="Unassembled WGS sequence"/>
</dbReference>
<organism evidence="7 8">
    <name type="scientific">Rhynchospora tenuis</name>
    <dbReference type="NCBI Taxonomy" id="198213"/>
    <lineage>
        <taxon>Eukaryota</taxon>
        <taxon>Viridiplantae</taxon>
        <taxon>Streptophyta</taxon>
        <taxon>Embryophyta</taxon>
        <taxon>Tracheophyta</taxon>
        <taxon>Spermatophyta</taxon>
        <taxon>Magnoliopsida</taxon>
        <taxon>Liliopsida</taxon>
        <taxon>Poales</taxon>
        <taxon>Cyperaceae</taxon>
        <taxon>Cyperoideae</taxon>
        <taxon>Rhynchosporeae</taxon>
        <taxon>Rhynchospora</taxon>
    </lineage>
</organism>
<dbReference type="PROSITE" id="PS50089">
    <property type="entry name" value="ZF_RING_2"/>
    <property type="match status" value="1"/>
</dbReference>
<dbReference type="SMART" id="SM00184">
    <property type="entry name" value="RING"/>
    <property type="match status" value="1"/>
</dbReference>
<dbReference type="GO" id="GO:0140082">
    <property type="term" value="F:SUMO-ubiquitin ligase activity"/>
    <property type="evidence" value="ECO:0007669"/>
    <property type="project" value="TreeGrafter"/>
</dbReference>
<evidence type="ECO:0000313" key="8">
    <source>
        <dbReference type="Proteomes" id="UP001210211"/>
    </source>
</evidence>
<keyword evidence="3" id="KW-0862">Zinc</keyword>
<dbReference type="EMBL" id="JAMRDG010000001">
    <property type="protein sequence ID" value="KAJ3708589.1"/>
    <property type="molecule type" value="Genomic_DNA"/>
</dbReference>
<evidence type="ECO:0000313" key="7">
    <source>
        <dbReference type="EMBL" id="KAJ3708589.1"/>
    </source>
</evidence>
<dbReference type="PANTHER" id="PTHR47094">
    <property type="entry name" value="ELFLESS, ISOFORM B"/>
    <property type="match status" value="1"/>
</dbReference>
<evidence type="ECO:0000256" key="3">
    <source>
        <dbReference type="ARBA" id="ARBA00022833"/>
    </source>
</evidence>
<dbReference type="GO" id="GO:0032183">
    <property type="term" value="F:SUMO binding"/>
    <property type="evidence" value="ECO:0007669"/>
    <property type="project" value="TreeGrafter"/>
</dbReference>
<dbReference type="PROSITE" id="PS00518">
    <property type="entry name" value="ZF_RING_1"/>
    <property type="match status" value="1"/>
</dbReference>
<gene>
    <name evidence="7" type="ORF">LUZ61_012294</name>
</gene>
<comment type="caution">
    <text evidence="7">The sequence shown here is derived from an EMBL/GenBank/DDBJ whole genome shotgun (WGS) entry which is preliminary data.</text>
</comment>
<dbReference type="SUPFAM" id="SSF57850">
    <property type="entry name" value="RING/U-box"/>
    <property type="match status" value="1"/>
</dbReference>
<evidence type="ECO:0000256" key="5">
    <source>
        <dbReference type="SAM" id="MobiDB-lite"/>
    </source>
</evidence>
<evidence type="ECO:0000256" key="1">
    <source>
        <dbReference type="ARBA" id="ARBA00022723"/>
    </source>
</evidence>
<dbReference type="GO" id="GO:0008270">
    <property type="term" value="F:zinc ion binding"/>
    <property type="evidence" value="ECO:0007669"/>
    <property type="project" value="UniProtKB-KW"/>
</dbReference>
<evidence type="ECO:0000259" key="6">
    <source>
        <dbReference type="PROSITE" id="PS50089"/>
    </source>
</evidence>
<dbReference type="Gene3D" id="3.30.40.10">
    <property type="entry name" value="Zinc/RING finger domain, C3HC4 (zinc finger)"/>
    <property type="match status" value="1"/>
</dbReference>
<protein>
    <recommendedName>
        <fullName evidence="6">RING-type domain-containing protein</fullName>
    </recommendedName>
</protein>
<dbReference type="GO" id="GO:0061630">
    <property type="term" value="F:ubiquitin protein ligase activity"/>
    <property type="evidence" value="ECO:0007669"/>
    <property type="project" value="InterPro"/>
</dbReference>
<feature type="domain" description="RING-type" evidence="6">
    <location>
        <begin position="155"/>
        <end position="193"/>
    </location>
</feature>
<dbReference type="InterPro" id="IPR001841">
    <property type="entry name" value="Znf_RING"/>
</dbReference>
<proteinExistence type="predicted"/>
<keyword evidence="8" id="KW-1185">Reference proteome</keyword>
<name>A0AAD6A2M1_9POAL</name>
<dbReference type="GO" id="GO:0033768">
    <property type="term" value="C:SUMO-targeted ubiquitin ligase complex"/>
    <property type="evidence" value="ECO:0007669"/>
    <property type="project" value="TreeGrafter"/>
</dbReference>
<dbReference type="Pfam" id="PF13923">
    <property type="entry name" value="zf-C3HC4_2"/>
    <property type="match status" value="1"/>
</dbReference>
<dbReference type="PANTHER" id="PTHR47094:SF1">
    <property type="entry name" value="RING-TYPE E3 UBIQUITIN TRANSFERASE"/>
    <property type="match status" value="1"/>
</dbReference>
<evidence type="ECO:0000256" key="4">
    <source>
        <dbReference type="PROSITE-ProRule" id="PRU00175"/>
    </source>
</evidence>
<keyword evidence="2 4" id="KW-0863">Zinc-finger</keyword>
<feature type="region of interest" description="Disordered" evidence="5">
    <location>
        <begin position="1"/>
        <end position="20"/>
    </location>
</feature>
<reference evidence="7 8" key="1">
    <citation type="journal article" date="2022" name="Cell">
        <title>Repeat-based holocentromeres influence genome architecture and karyotype evolution.</title>
        <authorList>
            <person name="Hofstatter P.G."/>
            <person name="Thangavel G."/>
            <person name="Lux T."/>
            <person name="Neumann P."/>
            <person name="Vondrak T."/>
            <person name="Novak P."/>
            <person name="Zhang M."/>
            <person name="Costa L."/>
            <person name="Castellani M."/>
            <person name="Scott A."/>
            <person name="Toegelov H."/>
            <person name="Fuchs J."/>
            <person name="Mata-Sucre Y."/>
            <person name="Dias Y."/>
            <person name="Vanzela A.L.L."/>
            <person name="Huettel B."/>
            <person name="Almeida C.C.S."/>
            <person name="Simkova H."/>
            <person name="Souza G."/>
            <person name="Pedrosa-Harand A."/>
            <person name="Macas J."/>
            <person name="Mayer K.F.X."/>
            <person name="Houben A."/>
            <person name="Marques A."/>
        </authorList>
    </citation>
    <scope>NUCLEOTIDE SEQUENCE [LARGE SCALE GENOMIC DNA]</scope>
    <source>
        <strain evidence="7">RhyTen1mFocal</strain>
    </source>
</reference>
<accession>A0AAD6A2M1</accession>
<dbReference type="InterPro" id="IPR017907">
    <property type="entry name" value="Znf_RING_CS"/>
</dbReference>